<sequence length="464" mass="52124">MLNRREGPGALNKDPQRGGSGLLCAKPLHRAGLLEVSMGNLTELHLNFSTPTEFRLQNIPANVSVIIFQVHSQYVNVTLSFTKIPERNDSEVSSDAGLVSVLRPQQTVCTWYVETASPDPVLASALSIPYTERDPIPGACNQEFNLEIDPNIYLQYNLYETVIKIAPANLGYARNATAGGCDTQTGQNTRWRLQYDIYQYFLPENNLSEATIITHLLRMSTVSQVSTNGKKLATLTSSDRPTMAFSSIPGQGIIYNVIVRDPFLNTSAAYVPVHTYACNFTATMDNCYTLGDFNTFRNDTVFWLTFTCIALLAPLCLLPFPRILNILSCSIVGSYGVVLAVDSYLYTSLSYITLNILKRALNSDFSTVYTSVPFQTNDFIIIAVWAVLVLSGAFTQFYRERELPPFPPTPYVIWKRNRERRITNILDPIYHTPPLKERILASLARFRDLFRKEQPLGERTPLLL</sequence>
<organism evidence="7 8">
    <name type="scientific">Aquarana catesbeiana</name>
    <name type="common">American bullfrog</name>
    <name type="synonym">Rana catesbeiana</name>
    <dbReference type="NCBI Taxonomy" id="8400"/>
    <lineage>
        <taxon>Eukaryota</taxon>
        <taxon>Metazoa</taxon>
        <taxon>Chordata</taxon>
        <taxon>Craniata</taxon>
        <taxon>Vertebrata</taxon>
        <taxon>Euteleostomi</taxon>
        <taxon>Amphibia</taxon>
        <taxon>Batrachia</taxon>
        <taxon>Anura</taxon>
        <taxon>Neobatrachia</taxon>
        <taxon>Ranoidea</taxon>
        <taxon>Ranidae</taxon>
        <taxon>Aquarana</taxon>
    </lineage>
</organism>
<keyword evidence="8" id="KW-1185">Reference proteome</keyword>
<evidence type="ECO:0000313" key="7">
    <source>
        <dbReference type="EMBL" id="PIO36525.1"/>
    </source>
</evidence>
<dbReference type="GO" id="GO:0043069">
    <property type="term" value="P:negative regulation of programmed cell death"/>
    <property type="evidence" value="ECO:0007669"/>
    <property type="project" value="TreeGrafter"/>
</dbReference>
<accession>A0A2G9S8X0</accession>
<evidence type="ECO:0000256" key="4">
    <source>
        <dbReference type="ARBA" id="ARBA00023136"/>
    </source>
</evidence>
<dbReference type="Pfam" id="PF13886">
    <property type="entry name" value="TM7S3_TM198"/>
    <property type="match status" value="1"/>
</dbReference>
<dbReference type="PANTHER" id="PTHR15937">
    <property type="entry name" value="TRANSMEMBRANE 7 SUPERFAMILY MEMBER 3"/>
    <property type="match status" value="1"/>
</dbReference>
<dbReference type="OrthoDB" id="5967337at2759"/>
<comment type="subcellular location">
    <subcellularLocation>
        <location evidence="1">Membrane</location>
        <topology evidence="1">Multi-pass membrane protein</topology>
    </subcellularLocation>
</comment>
<dbReference type="GO" id="GO:0005886">
    <property type="term" value="C:plasma membrane"/>
    <property type="evidence" value="ECO:0007669"/>
    <property type="project" value="TreeGrafter"/>
</dbReference>
<evidence type="ECO:0000313" key="8">
    <source>
        <dbReference type="Proteomes" id="UP000228934"/>
    </source>
</evidence>
<dbReference type="Proteomes" id="UP000228934">
    <property type="component" value="Unassembled WGS sequence"/>
</dbReference>
<name>A0A2G9S8X0_AQUCT</name>
<reference evidence="8" key="1">
    <citation type="journal article" date="2017" name="Nat. Commun.">
        <title>The North American bullfrog draft genome provides insight into hormonal regulation of long noncoding RNA.</title>
        <authorList>
            <person name="Hammond S.A."/>
            <person name="Warren R.L."/>
            <person name="Vandervalk B.P."/>
            <person name="Kucuk E."/>
            <person name="Khan H."/>
            <person name="Gibb E.A."/>
            <person name="Pandoh P."/>
            <person name="Kirk H."/>
            <person name="Zhao Y."/>
            <person name="Jones M."/>
            <person name="Mungall A.J."/>
            <person name="Coope R."/>
            <person name="Pleasance S."/>
            <person name="Moore R.A."/>
            <person name="Holt R.A."/>
            <person name="Round J.M."/>
            <person name="Ohora S."/>
            <person name="Walle B.V."/>
            <person name="Veldhoen N."/>
            <person name="Helbing C.C."/>
            <person name="Birol I."/>
        </authorList>
    </citation>
    <scope>NUCLEOTIDE SEQUENCE [LARGE SCALE GENOMIC DNA]</scope>
</reference>
<evidence type="ECO:0000256" key="3">
    <source>
        <dbReference type="ARBA" id="ARBA00022989"/>
    </source>
</evidence>
<gene>
    <name evidence="7" type="ORF">AB205_0105710</name>
</gene>
<dbReference type="PANTHER" id="PTHR15937:SF3">
    <property type="entry name" value="TRANSMEMBRANE 7 SUPERFAMILY MEMBER 3"/>
    <property type="match status" value="1"/>
</dbReference>
<evidence type="ECO:0000256" key="1">
    <source>
        <dbReference type="ARBA" id="ARBA00004141"/>
    </source>
</evidence>
<dbReference type="InterPro" id="IPR025256">
    <property type="entry name" value="TM7S3/TM198-like_dom"/>
</dbReference>
<keyword evidence="4 5" id="KW-0472">Membrane</keyword>
<evidence type="ECO:0000259" key="6">
    <source>
        <dbReference type="Pfam" id="PF13886"/>
    </source>
</evidence>
<dbReference type="InterPro" id="IPR042502">
    <property type="entry name" value="TM7SF3"/>
</dbReference>
<dbReference type="Pfam" id="PF25992">
    <property type="entry name" value="Ig_TM7SF3_N"/>
    <property type="match status" value="1"/>
</dbReference>
<dbReference type="EMBL" id="KV925932">
    <property type="protein sequence ID" value="PIO36525.1"/>
    <property type="molecule type" value="Genomic_DNA"/>
</dbReference>
<proteinExistence type="predicted"/>
<feature type="transmembrane region" description="Helical" evidence="5">
    <location>
        <begin position="301"/>
        <end position="320"/>
    </location>
</feature>
<keyword evidence="2 5" id="KW-0812">Transmembrane</keyword>
<feature type="transmembrane region" description="Helical" evidence="5">
    <location>
        <begin position="332"/>
        <end position="354"/>
    </location>
</feature>
<dbReference type="AlphaFoldDB" id="A0A2G9S8X0"/>
<keyword evidence="3 5" id="KW-1133">Transmembrane helix</keyword>
<feature type="transmembrane region" description="Helical" evidence="5">
    <location>
        <begin position="379"/>
        <end position="398"/>
    </location>
</feature>
<feature type="domain" description="TM7S3/TM198-like" evidence="6">
    <location>
        <begin position="297"/>
        <end position="397"/>
    </location>
</feature>
<evidence type="ECO:0000256" key="5">
    <source>
        <dbReference type="SAM" id="Phobius"/>
    </source>
</evidence>
<protein>
    <recommendedName>
        <fullName evidence="6">TM7S3/TM198-like domain-containing protein</fullName>
    </recommendedName>
</protein>
<evidence type="ECO:0000256" key="2">
    <source>
        <dbReference type="ARBA" id="ARBA00022692"/>
    </source>
</evidence>